<dbReference type="Proteomes" id="UP000765509">
    <property type="component" value="Unassembled WGS sequence"/>
</dbReference>
<feature type="compositionally biased region" description="Acidic residues" evidence="1">
    <location>
        <begin position="85"/>
        <end position="96"/>
    </location>
</feature>
<accession>A0A9Q3JA92</accession>
<evidence type="ECO:0000313" key="3">
    <source>
        <dbReference type="Proteomes" id="UP000765509"/>
    </source>
</evidence>
<reference evidence="2" key="1">
    <citation type="submission" date="2021-03" db="EMBL/GenBank/DDBJ databases">
        <title>Draft genome sequence of rust myrtle Austropuccinia psidii MF-1, a brazilian biotype.</title>
        <authorList>
            <person name="Quecine M.C."/>
            <person name="Pachon D.M.R."/>
            <person name="Bonatelli M.L."/>
            <person name="Correr F.H."/>
            <person name="Franceschini L.M."/>
            <person name="Leite T.F."/>
            <person name="Margarido G.R.A."/>
            <person name="Almeida C.A."/>
            <person name="Ferrarezi J.A."/>
            <person name="Labate C.A."/>
        </authorList>
    </citation>
    <scope>NUCLEOTIDE SEQUENCE</scope>
    <source>
        <strain evidence="2">MF-1</strain>
    </source>
</reference>
<name>A0A9Q3JA92_9BASI</name>
<feature type="compositionally biased region" description="Acidic residues" evidence="1">
    <location>
        <begin position="106"/>
        <end position="117"/>
    </location>
</feature>
<keyword evidence="3" id="KW-1185">Reference proteome</keyword>
<organism evidence="2 3">
    <name type="scientific">Austropuccinia psidii MF-1</name>
    <dbReference type="NCBI Taxonomy" id="1389203"/>
    <lineage>
        <taxon>Eukaryota</taxon>
        <taxon>Fungi</taxon>
        <taxon>Dikarya</taxon>
        <taxon>Basidiomycota</taxon>
        <taxon>Pucciniomycotina</taxon>
        <taxon>Pucciniomycetes</taxon>
        <taxon>Pucciniales</taxon>
        <taxon>Sphaerophragmiaceae</taxon>
        <taxon>Austropuccinia</taxon>
    </lineage>
</organism>
<comment type="caution">
    <text evidence="2">The sequence shown here is derived from an EMBL/GenBank/DDBJ whole genome shotgun (WGS) entry which is preliminary data.</text>
</comment>
<sequence>MRNHKLLTQIPGELEHAVKCRCTHNCTLDEIENILQEFEEKPRERGAKVAKKKSSFHNCGSTEHYANNFPKANKEVYAIEKVPEEESPTEESDSDSMGDAIREQSYEEQDPGEEFLVEYQEETQLEIQDIKLEAGMPQDTANKNLCKHA</sequence>
<evidence type="ECO:0000256" key="1">
    <source>
        <dbReference type="SAM" id="MobiDB-lite"/>
    </source>
</evidence>
<feature type="region of interest" description="Disordered" evidence="1">
    <location>
        <begin position="81"/>
        <end position="117"/>
    </location>
</feature>
<dbReference type="AlphaFoldDB" id="A0A9Q3JA92"/>
<proteinExistence type="predicted"/>
<evidence type="ECO:0000313" key="2">
    <source>
        <dbReference type="EMBL" id="MBW0559268.1"/>
    </source>
</evidence>
<protein>
    <submittedName>
        <fullName evidence="2">Uncharacterized protein</fullName>
    </submittedName>
</protein>
<gene>
    <name evidence="2" type="ORF">O181_098983</name>
</gene>
<dbReference type="EMBL" id="AVOT02067844">
    <property type="protein sequence ID" value="MBW0559268.1"/>
    <property type="molecule type" value="Genomic_DNA"/>
</dbReference>